<name>A0A2T3HQT3_9SPHI</name>
<feature type="domain" description="PBP" evidence="2">
    <location>
        <begin position="32"/>
        <end position="275"/>
    </location>
</feature>
<evidence type="ECO:0000313" key="3">
    <source>
        <dbReference type="EMBL" id="PST84815.1"/>
    </source>
</evidence>
<dbReference type="SUPFAM" id="SSF53850">
    <property type="entry name" value="Periplasmic binding protein-like II"/>
    <property type="match status" value="1"/>
</dbReference>
<protein>
    <submittedName>
        <fullName evidence="3">Phosphate ABC transporter substrate-binding protein</fullName>
    </submittedName>
</protein>
<evidence type="ECO:0000256" key="1">
    <source>
        <dbReference type="ARBA" id="ARBA00022729"/>
    </source>
</evidence>
<dbReference type="Proteomes" id="UP000240912">
    <property type="component" value="Unassembled WGS sequence"/>
</dbReference>
<dbReference type="Gene3D" id="3.40.190.10">
    <property type="entry name" value="Periplasmic binding protein-like II"/>
    <property type="match status" value="2"/>
</dbReference>
<dbReference type="InterPro" id="IPR024370">
    <property type="entry name" value="PBP_domain"/>
</dbReference>
<dbReference type="AlphaFoldDB" id="A0A2T3HQT3"/>
<reference evidence="3 4" key="1">
    <citation type="submission" date="2018-03" db="EMBL/GenBank/DDBJ databases">
        <authorList>
            <person name="Keele B.F."/>
        </authorList>
    </citation>
    <scope>NUCLEOTIDE SEQUENCE [LARGE SCALE GENOMIC DNA]</scope>
    <source>
        <strain evidence="3 4">YL28-9</strain>
    </source>
</reference>
<evidence type="ECO:0000259" key="2">
    <source>
        <dbReference type="Pfam" id="PF12849"/>
    </source>
</evidence>
<dbReference type="PANTHER" id="PTHR30570">
    <property type="entry name" value="PERIPLASMIC PHOSPHATE BINDING COMPONENT OF PHOSPHATE ABC TRANSPORTER"/>
    <property type="match status" value="1"/>
</dbReference>
<keyword evidence="4" id="KW-1185">Reference proteome</keyword>
<accession>A0A2T3HQT3</accession>
<keyword evidence="1" id="KW-0732">Signal</keyword>
<dbReference type="RefSeq" id="WP_107212953.1">
    <property type="nucleotide sequence ID" value="NZ_KZ686268.1"/>
</dbReference>
<dbReference type="PANTHER" id="PTHR30570:SF1">
    <property type="entry name" value="PHOSPHATE-BINDING PROTEIN PSTS"/>
    <property type="match status" value="1"/>
</dbReference>
<dbReference type="OrthoDB" id="1450880at2"/>
<evidence type="ECO:0000313" key="4">
    <source>
        <dbReference type="Proteomes" id="UP000240912"/>
    </source>
</evidence>
<dbReference type="PROSITE" id="PS51257">
    <property type="entry name" value="PROKAR_LIPOPROTEIN"/>
    <property type="match status" value="1"/>
</dbReference>
<proteinExistence type="predicted"/>
<comment type="caution">
    <text evidence="3">The sequence shown here is derived from an EMBL/GenBank/DDBJ whole genome shotgun (WGS) entry which is preliminary data.</text>
</comment>
<sequence>MMNRLSVALLLLLGAAACRNTPEKSPEEKEVAETRTSGTVKILVDETFLPIVNDQIEVFQSDYPDAVITPVPGYENRILPTFLNDSVRVVVLSRMLTPDEEKYYTRRRIKVGTSRFAIDGIALITHKGNKDSTISVNDVKEILRGNQPTKQLVFDNPYSSTLRYFRELAGVKELPKKGVYTLQSNNDVIKYVASHPGTIGVVGVNWLSEKNSSAAAALSQVRMVGVRSEKDQMYYKPTQENLMNGMYPFLRNIYIINCEGREGLGTGFANWLLSQRGQIIVLKSGLGPHKLNPRTINLTKSTN</sequence>
<organism evidence="3 4">
    <name type="scientific">Pedobacter yulinensis</name>
    <dbReference type="NCBI Taxonomy" id="2126353"/>
    <lineage>
        <taxon>Bacteria</taxon>
        <taxon>Pseudomonadati</taxon>
        <taxon>Bacteroidota</taxon>
        <taxon>Sphingobacteriia</taxon>
        <taxon>Sphingobacteriales</taxon>
        <taxon>Sphingobacteriaceae</taxon>
        <taxon>Pedobacter</taxon>
    </lineage>
</organism>
<dbReference type="InterPro" id="IPR050811">
    <property type="entry name" value="Phosphate_ABC_transporter"/>
</dbReference>
<dbReference type="EMBL" id="PYLS01000001">
    <property type="protein sequence ID" value="PST84815.1"/>
    <property type="molecule type" value="Genomic_DNA"/>
</dbReference>
<gene>
    <name evidence="3" type="ORF">C7T94_01435</name>
</gene>
<dbReference type="Pfam" id="PF12849">
    <property type="entry name" value="PBP_like_2"/>
    <property type="match status" value="1"/>
</dbReference>